<dbReference type="eggNOG" id="COG3292">
    <property type="taxonomic scope" value="Bacteria"/>
</dbReference>
<name>A0A0S2FBN4_LYSAN</name>
<evidence type="ECO:0008006" key="3">
    <source>
        <dbReference type="Google" id="ProtNLM"/>
    </source>
</evidence>
<dbReference type="STRING" id="84531.LA76x_2829"/>
<keyword evidence="2" id="KW-1185">Reference proteome</keyword>
<dbReference type="KEGG" id="lab:LA76x_2829"/>
<proteinExistence type="predicted"/>
<gene>
    <name evidence="1" type="ORF">LA76x_2829</name>
</gene>
<accession>A0A0S2FBN4</accession>
<dbReference type="EMBL" id="CP011129">
    <property type="protein sequence ID" value="ALN80959.1"/>
    <property type="molecule type" value="Genomic_DNA"/>
</dbReference>
<organism evidence="1 2">
    <name type="scientific">Lysobacter antibioticus</name>
    <dbReference type="NCBI Taxonomy" id="84531"/>
    <lineage>
        <taxon>Bacteria</taxon>
        <taxon>Pseudomonadati</taxon>
        <taxon>Pseudomonadota</taxon>
        <taxon>Gammaproteobacteria</taxon>
        <taxon>Lysobacterales</taxon>
        <taxon>Lysobacteraceae</taxon>
        <taxon>Lysobacter</taxon>
    </lineage>
</organism>
<evidence type="ECO:0000313" key="1">
    <source>
        <dbReference type="EMBL" id="ALN80959.1"/>
    </source>
</evidence>
<evidence type="ECO:0000313" key="2">
    <source>
        <dbReference type="Proteomes" id="UP000060787"/>
    </source>
</evidence>
<dbReference type="PATRIC" id="fig|84531.8.peg.2842"/>
<dbReference type="Proteomes" id="UP000060787">
    <property type="component" value="Chromosome"/>
</dbReference>
<sequence length="754" mass="84717">MSDDMDIPSLHIEPRIDRLYRLLPTIHRIRDIEQGYPLQALLRVIAEQMNLVEDDIAQLYDNWFIETADDWVVPYLADLIGYRPVDAAGAPAQRRDDAGRALERALVPRREVAQSIQHRRRKGTVALLEDLARDIAGWPARAVEFFQRLDRAQNLDHLHLHRLGTASLRDMAALDLCGGPFDPLAHSVDVRRIASPRRPGRYNIPSVGVFAWRMRSYPVTRTPAYCVEDAGPHCFTFSVLGQDAPLYRKPRPEPDRHHLAGEENLPMPLRRRALERHLDDEYGIGKSLAVWAERWAGHDASEPVPVGAVVVADLSGWRYRVPRGKVAIDPVLGRLMFPPNQIPKKGVRVSYHYGFAADLGGGEYRRTMRRPAQDYRLYRVGESGAHDASADAPAPVPRIADALRLWQEQSPQHAVIELIHSGVWVEPLHIRLQPGQSLSLRAANGVRPVIRLIDWQTDLADALTVEMDVGSRFALDGILLTGRPLHVSAPREPETYAEQAARQPDCAAELSIRHCTLVPGWGIGCGCEPDRPAEPSLELYNLRAKVRIERSIVGSIQIQQDEVGSDPMPLTIEDSIVDAAGPRQEAIGAATSAVAHARLKLLRCTVFGTIEAHALELAENCLFNDCLNVARRQIGCVRFSHVPCHCRTPRRYRCQPDGVIATVRDRKLPAPLEQREIAAERLRVRPRYRSRRYGRPGYARLLDHCALEILRGADDESQMGVYHHLYEPQREANLRARLDQYTPAGMTVGLLFAD</sequence>
<protein>
    <recommendedName>
        <fullName evidence="3">Phage tail family protein</fullName>
    </recommendedName>
</protein>
<reference evidence="1 2" key="1">
    <citation type="journal article" date="2015" name="BMC Genomics">
        <title>Comparative genomics and metabolic profiling of the genus Lysobacter.</title>
        <authorList>
            <person name="de Bruijn I."/>
            <person name="Cheng X."/>
            <person name="de Jager V."/>
            <person name="Exposito R.G."/>
            <person name="Watrous J."/>
            <person name="Patel N."/>
            <person name="Postma J."/>
            <person name="Dorrestein P.C."/>
            <person name="Kobayashi D."/>
            <person name="Raaijmakers J.M."/>
        </authorList>
    </citation>
    <scope>NUCLEOTIDE SEQUENCE [LARGE SCALE GENOMIC DNA]</scope>
    <source>
        <strain evidence="1 2">76</strain>
    </source>
</reference>
<dbReference type="AlphaFoldDB" id="A0A0S2FBN4"/>